<gene>
    <name evidence="24" type="ORF">H2204_015049</name>
</gene>
<dbReference type="Pfam" id="PF00563">
    <property type="entry name" value="EAL"/>
    <property type="match status" value="1"/>
</dbReference>
<dbReference type="GO" id="GO:0006355">
    <property type="term" value="P:regulation of DNA-templated transcription"/>
    <property type="evidence" value="ECO:0007669"/>
    <property type="project" value="InterPro"/>
</dbReference>
<dbReference type="SMART" id="SM00388">
    <property type="entry name" value="HisKA"/>
    <property type="match status" value="2"/>
</dbReference>
<feature type="domain" description="Histidine kinase" evidence="20">
    <location>
        <begin position="1815"/>
        <end position="2034"/>
    </location>
</feature>
<dbReference type="InterPro" id="IPR005467">
    <property type="entry name" value="His_kinase_dom"/>
</dbReference>
<dbReference type="PROSITE" id="PS50894">
    <property type="entry name" value="HPT"/>
    <property type="match status" value="1"/>
</dbReference>
<name>A0AA39CKT6_9EURO</name>
<dbReference type="Pfam" id="PF02518">
    <property type="entry name" value="HATPase_c"/>
    <property type="match status" value="2"/>
</dbReference>
<comment type="caution">
    <text evidence="24">The sequence shown here is derived from an EMBL/GenBank/DDBJ whole genome shotgun (WGS) entry which is preliminary data.</text>
</comment>
<dbReference type="Gene3D" id="1.20.120.160">
    <property type="entry name" value="HPT domain"/>
    <property type="match status" value="1"/>
</dbReference>
<dbReference type="SUPFAM" id="SSF47384">
    <property type="entry name" value="Homodimeric domain of signal transducing histidine kinase"/>
    <property type="match status" value="2"/>
</dbReference>
<dbReference type="EC" id="2.7.13.3" evidence="3"/>
<dbReference type="SUPFAM" id="SSF52172">
    <property type="entry name" value="CheY-like"/>
    <property type="match status" value="4"/>
</dbReference>
<dbReference type="InterPro" id="IPR001633">
    <property type="entry name" value="EAL_dom"/>
</dbReference>
<dbReference type="Gene3D" id="1.10.287.130">
    <property type="match status" value="2"/>
</dbReference>
<organism evidence="24">
    <name type="scientific">Knufia peltigerae</name>
    <dbReference type="NCBI Taxonomy" id="1002370"/>
    <lineage>
        <taxon>Eukaryota</taxon>
        <taxon>Fungi</taxon>
        <taxon>Dikarya</taxon>
        <taxon>Ascomycota</taxon>
        <taxon>Pezizomycotina</taxon>
        <taxon>Eurotiomycetes</taxon>
        <taxon>Chaetothyriomycetidae</taxon>
        <taxon>Chaetothyriales</taxon>
        <taxon>Trichomeriaceae</taxon>
        <taxon>Knufia</taxon>
    </lineage>
</organism>
<evidence type="ECO:0000256" key="10">
    <source>
        <dbReference type="ARBA" id="ARBA00022840"/>
    </source>
</evidence>
<evidence type="ECO:0000256" key="12">
    <source>
        <dbReference type="ARBA" id="ARBA00023012"/>
    </source>
</evidence>
<evidence type="ECO:0000256" key="5">
    <source>
        <dbReference type="ARBA" id="ARBA00022553"/>
    </source>
</evidence>
<sequence>MFRFPRPALPLVAPPTTASVLLRWLTVCVFLCLAAATGFYLLTALTEDISSHRRDMNAAAYKAQIYFDQREALLRYLGDSVVVGDPSVPSSEGVRQLPLDGPGGKPGQRLLLSPRAEHTLQTLQTHLLLVDPQGTHWLAGGQADVDIAGLPTLQVLRQRSGTLAGTDPVYWLRAGDAGVALAQPVQAGAQPSQWLMLLLDSAAASDMIDGQGIGGYALLDHDGQPALSSLAPRLDSAGWKALQQRQDDSFGVLWSTGLPRGVALVKGVGNDGWRLVYHLPPRLLLGDMATSLLISSALLLLAGIALRLLRHRVDRQLIQPALLQHRRLLESLDFSSTVIDLAPVGICVLRRSDRQLLLSNQLLRDWLGEDGTDSDWQAPWRGHAGERGRGLEFTARDGRQLQVLHAACRYQDDDVLLCVFHDISRHRQAQAALSSARQAADAANQAKSAFLATMSHEIRTPLYGVLGTLELLGRTPLDARQSQYLRTIESSSSVLLQLISDVLDVSKIESGQLSLEPESFSPRELTESVLRSFAAAATRKGLQVLVCTDPRLPTRVLGDADRIRQVLGNLLSNAIKFTEHGRVVLRVRLVQREGESSVLAWQVTDTGVGIATEEQARLFEPFRQVRGAASAQGTGLGLSISDRLVRLMSGELRVVSEPGLGSSFTVRLPLPVLAATEDGPALLAEPPVYVRGRDRELVDSACGWLRRWGANAQPLQGDPALLDHAGAILMDGEAQQPLAWQGPRVLASIDGGDQPAPTADGALLVTLHGMSSIALAVARQQRQCATLPTAARDVQPGPLGLRVLAVEDNPINRVILAEQLQALGCEVELAQDGVEALQLCQTHDFDLVVTDINMPRMDGHTLARRLRAEGTLLPVIGATANATAEERERCLASGMHGYLSKPIDIARLRQALSAPFQRGYLVNLFSARAGVQVDACEDVDAAIALCACQAYDLVVSDLLMPGQDGIQFIQALAAQPRPPRLAVVSAASRRMMSSARLMAESLGLDVVGLLAKPVAASDVDALLGALAQTRPAVRTSPAALTPEPDAAQLRQALADGSLTAWFQPKKSLQSGRVVAAEALVRWRHPQLGTLAPGSFLPALCRHGLEGELLRAMLTASIQAQARWRSQGFRVPVSINLPPHLMEQSDLPDELLALTLAAGGNPADLCFELMENSTTRHVSDFYAGACRLRMKGFGLAQDDFGQGLSSVHNLVNTPFTEVKIDRALVSGCARDPALHLTLTTVIALANQLGLTIVAEGVESDADLAALRQLGCNQVQGFLISQALPSDDFTRLLDEDVPYSAAGSSRAAVIDDPLCTAVPAVPWALPATIARLLLRDLSMPAEAAPVRRLARRSLRVHALLIGVVVLATLQTGLLLSTGSQLFNEEQSKIRYHFRRLDGTLQEQERFLRQWRLHNVGSGGQPVDDAAPRAQPSPLFAGFARIGADGGASAQATAELGDRFLRFYGAFWAASRFPPPQCLLVDGQGLRGLLAPIQTTRGDPGQSSPHHLQPALPAIHQVLRERPALRRGNVVWTPVAWRDGQTRLLAIAHAPQDARLWGESEDDSLAAVACLLDPGRVDDYRQVMGTPVFERMSLFDGNGRLLLGDPSDASRAGTSWRAGLDGLLFRMRSEQGWLAVYHVGWQQVFQHPRGPLLGSMVVALLLATGGVLILRAYRRSVIEPLRRNHARLLESEAFSRTILDNAPIGLCLLRRTDGRVLLDNALARQWLGEDHDEGGWHGPWRRSVLAAGGTTAGDGLAYTTPDNRHLLITATSARYRGELAVLCLFIDLSSQHEAEQVLQQARRAADQANRAKSQFLATMSHEIRTPLYGVLGTLELLGLTPLDARQQDYLDTIQRSSSTLMQLISDILDVSKAEADQLSLEPGAFDPVRLTEDALDSYAAAAAHKGLQFYACIDPDVPTAVNGDAARIRQILNNLISNALKFTDSGRVVVRLGAQHNDGRCWLRWQVADTGIGIASEHQAHLFEPFFQANPGTDAMRGTGLGLAICAHLTAMMEGHLRVVSESGLGSSFSVELPLPEAAPDPLQAASPRLPAGLPVQVRGSVREFAQSICERLQQRGAQASVHREDAPALADPGTVMLDLVLDEGTPTWSGPQVVACREGGMQPQEVRGHWQVGVHRVDAIVLALAAAAGQALPAEVNGRLPTPRRFGLQVLVAEDNPINQAILRDQLEQLGCHAVVASDGNEALHYWPQRPFALVLTDLNMPGLDGYDLARALRARGVDVPIHGATANADPAERQRCHEAGMQGVLVKPITLAALQRLLTQVAARPHSEPIDAAADAPLQVPEKMQALFVQTMQADLDSLRRAIDDAASERVAQVLHRIRGALVIVGAPALVAHGQQIEQQIGDGDALPAQPDTAMTTRILIADDHPIVLAGIRDVLAGELDLDVVGEAADPVTLIELMTSTLPHAVITDYSMPGGDTFGDGIKLISFLRRSFPDVRLLVLTMVSNPSLVAAMYAAGASGVVLKSHGLGSLVQALRTVLADRVYRPPGLLPVASAEPADAEAVLARLSPRELEVIRLFTGGMSVGDIARQLQRSAKTVSTQKINAMRKLGVDSDQALIEYCLQASMFG</sequence>
<evidence type="ECO:0000256" key="7">
    <source>
        <dbReference type="ARBA" id="ARBA00022692"/>
    </source>
</evidence>
<accession>A0AA39CKT6</accession>
<keyword evidence="10" id="KW-0067">ATP-binding</keyword>
<feature type="modified residue" description="4-aspartylphosphate" evidence="16">
    <location>
        <position position="2428"/>
    </location>
</feature>
<dbReference type="InterPro" id="IPR000792">
    <property type="entry name" value="Tscrpt_reg_LuxR_C"/>
</dbReference>
<dbReference type="Gene3D" id="3.20.20.450">
    <property type="entry name" value="EAL domain"/>
    <property type="match status" value="1"/>
</dbReference>
<dbReference type="CDD" id="cd01948">
    <property type="entry name" value="EAL"/>
    <property type="match status" value="1"/>
</dbReference>
<feature type="domain" description="Response regulatory" evidence="21">
    <location>
        <begin position="802"/>
        <end position="916"/>
    </location>
</feature>
<evidence type="ECO:0000259" key="23">
    <source>
        <dbReference type="PROSITE" id="PS50894"/>
    </source>
</evidence>
<dbReference type="PRINTS" id="PR00344">
    <property type="entry name" value="BCTRLSENSOR"/>
</dbReference>
<dbReference type="SMART" id="SM00448">
    <property type="entry name" value="REC"/>
    <property type="match status" value="4"/>
</dbReference>
<dbReference type="InterPro" id="IPR003661">
    <property type="entry name" value="HisK_dim/P_dom"/>
</dbReference>
<keyword evidence="6" id="KW-0808">Transferase</keyword>
<feature type="modified residue" description="4-aspartylphosphate" evidence="16">
    <location>
        <position position="851"/>
    </location>
</feature>
<dbReference type="CDD" id="cd17535">
    <property type="entry name" value="REC_NarL-like"/>
    <property type="match status" value="1"/>
</dbReference>
<keyword evidence="11 18" id="KW-1133">Transmembrane helix</keyword>
<dbReference type="Pfam" id="PF00196">
    <property type="entry name" value="GerE"/>
    <property type="match status" value="1"/>
</dbReference>
<dbReference type="FunFam" id="3.30.565.10:FF:000010">
    <property type="entry name" value="Sensor histidine kinase RcsC"/>
    <property type="match status" value="2"/>
</dbReference>
<dbReference type="SUPFAM" id="SSF46894">
    <property type="entry name" value="C-terminal effector domain of the bipartite response regulators"/>
    <property type="match status" value="1"/>
</dbReference>
<feature type="transmembrane region" description="Helical" evidence="18">
    <location>
        <begin position="20"/>
        <end position="45"/>
    </location>
</feature>
<feature type="domain" description="Response regulatory" evidence="21">
    <location>
        <begin position="2377"/>
        <end position="2497"/>
    </location>
</feature>
<feature type="domain" description="Response regulatory" evidence="21">
    <location>
        <begin position="2167"/>
        <end position="2281"/>
    </location>
</feature>
<evidence type="ECO:0000256" key="15">
    <source>
        <dbReference type="PROSITE-ProRule" id="PRU00110"/>
    </source>
</evidence>
<evidence type="ECO:0000256" key="16">
    <source>
        <dbReference type="PROSITE-ProRule" id="PRU00169"/>
    </source>
</evidence>
<feature type="modified residue" description="4-aspartylphosphate" evidence="16">
    <location>
        <position position="957"/>
    </location>
</feature>
<evidence type="ECO:0000256" key="2">
    <source>
        <dbReference type="ARBA" id="ARBA00004651"/>
    </source>
</evidence>
<keyword evidence="5 16" id="KW-0597">Phosphoprotein</keyword>
<dbReference type="GO" id="GO:0005524">
    <property type="term" value="F:ATP binding"/>
    <property type="evidence" value="ECO:0007669"/>
    <property type="project" value="UniProtKB-KW"/>
</dbReference>
<dbReference type="Gene3D" id="3.40.50.2300">
    <property type="match status" value="4"/>
</dbReference>
<dbReference type="InterPro" id="IPR001789">
    <property type="entry name" value="Sig_transdc_resp-reg_receiver"/>
</dbReference>
<feature type="domain" description="HPt" evidence="23">
    <location>
        <begin position="2296"/>
        <end position="2392"/>
    </location>
</feature>
<dbReference type="InterPro" id="IPR036097">
    <property type="entry name" value="HisK_dim/P_sf"/>
</dbReference>
<evidence type="ECO:0000259" key="21">
    <source>
        <dbReference type="PROSITE" id="PS50110"/>
    </source>
</evidence>
<keyword evidence="17" id="KW-0175">Coiled coil</keyword>
<evidence type="ECO:0000259" key="22">
    <source>
        <dbReference type="PROSITE" id="PS50883"/>
    </source>
</evidence>
<evidence type="ECO:0000259" key="19">
    <source>
        <dbReference type="PROSITE" id="PS50043"/>
    </source>
</evidence>
<feature type="domain" description="HTH luxR-type" evidence="19">
    <location>
        <begin position="2518"/>
        <end position="2583"/>
    </location>
</feature>
<feature type="domain" description="Response regulatory" evidence="21">
    <location>
        <begin position="907"/>
        <end position="1027"/>
    </location>
</feature>
<evidence type="ECO:0000313" key="24">
    <source>
        <dbReference type="EMBL" id="KAJ9611932.1"/>
    </source>
</evidence>
<dbReference type="InterPro" id="IPR036890">
    <property type="entry name" value="HATPase_C_sf"/>
</dbReference>
<feature type="domain" description="EAL" evidence="22">
    <location>
        <begin position="1042"/>
        <end position="1295"/>
    </location>
</feature>
<dbReference type="Gene3D" id="3.30.565.10">
    <property type="entry name" value="Histidine kinase-like ATPase, C-terminal domain"/>
    <property type="match status" value="2"/>
</dbReference>
<dbReference type="SMART" id="SM00421">
    <property type="entry name" value="HTH_LUXR"/>
    <property type="match status" value="1"/>
</dbReference>
<dbReference type="GO" id="GO:0003677">
    <property type="term" value="F:DNA binding"/>
    <property type="evidence" value="ECO:0007669"/>
    <property type="project" value="UniProtKB-KW"/>
</dbReference>
<keyword evidence="9" id="KW-0418">Kinase</keyword>
<dbReference type="SMART" id="SM00052">
    <property type="entry name" value="EAL"/>
    <property type="match status" value="1"/>
</dbReference>
<dbReference type="InterPro" id="IPR016032">
    <property type="entry name" value="Sig_transdc_resp-reg_C-effctor"/>
</dbReference>
<dbReference type="InterPro" id="IPR058245">
    <property type="entry name" value="NreC/VraR/RcsB-like_REC"/>
</dbReference>
<evidence type="ECO:0000256" key="8">
    <source>
        <dbReference type="ARBA" id="ARBA00022741"/>
    </source>
</evidence>
<dbReference type="Gene3D" id="3.30.450.20">
    <property type="entry name" value="PAS domain"/>
    <property type="match status" value="1"/>
</dbReference>
<reference evidence="24" key="1">
    <citation type="submission" date="2022-10" db="EMBL/GenBank/DDBJ databases">
        <title>Culturing micro-colonial fungi from biological soil crusts in the Mojave desert and describing Neophaeococcomyces mojavensis, and introducing the new genera and species Taxawa tesnikishii.</title>
        <authorList>
            <person name="Kurbessoian T."/>
            <person name="Stajich J.E."/>
        </authorList>
    </citation>
    <scope>NUCLEOTIDE SEQUENCE</scope>
    <source>
        <strain evidence="24">TK_35</strain>
    </source>
</reference>
<dbReference type="InterPro" id="IPR035965">
    <property type="entry name" value="PAS-like_dom_sf"/>
</dbReference>
<evidence type="ECO:0000256" key="11">
    <source>
        <dbReference type="ARBA" id="ARBA00022989"/>
    </source>
</evidence>
<dbReference type="CDD" id="cd17546">
    <property type="entry name" value="REC_hyHK_CKI1_RcsC-like"/>
    <property type="match status" value="2"/>
</dbReference>
<dbReference type="InterPro" id="IPR008207">
    <property type="entry name" value="Sig_transdc_His_kin_Hpt_dom"/>
</dbReference>
<evidence type="ECO:0000256" key="3">
    <source>
        <dbReference type="ARBA" id="ARBA00012438"/>
    </source>
</evidence>
<dbReference type="Pfam" id="PF00072">
    <property type="entry name" value="Response_reg"/>
    <property type="match status" value="4"/>
</dbReference>
<dbReference type="GO" id="GO:0000155">
    <property type="term" value="F:phosphorelay sensor kinase activity"/>
    <property type="evidence" value="ECO:0007669"/>
    <property type="project" value="InterPro"/>
</dbReference>
<evidence type="ECO:0000256" key="17">
    <source>
        <dbReference type="SAM" id="Coils"/>
    </source>
</evidence>
<dbReference type="SMART" id="SM00387">
    <property type="entry name" value="HATPase_c"/>
    <property type="match status" value="2"/>
</dbReference>
<dbReference type="PROSITE" id="PS50109">
    <property type="entry name" value="HIS_KIN"/>
    <property type="match status" value="2"/>
</dbReference>
<dbReference type="InterPro" id="IPR003594">
    <property type="entry name" value="HATPase_dom"/>
</dbReference>
<keyword evidence="13" id="KW-0238">DNA-binding</keyword>
<keyword evidence="12" id="KW-0902">Two-component regulatory system</keyword>
<evidence type="ECO:0000256" key="4">
    <source>
        <dbReference type="ARBA" id="ARBA00022475"/>
    </source>
</evidence>
<dbReference type="CDD" id="cd00156">
    <property type="entry name" value="REC"/>
    <property type="match status" value="1"/>
</dbReference>
<dbReference type="InterPro" id="IPR011006">
    <property type="entry name" value="CheY-like_superfamily"/>
</dbReference>
<feature type="modified residue" description="4-aspartylphosphate" evidence="16">
    <location>
        <position position="2216"/>
    </location>
</feature>
<keyword evidence="8" id="KW-0547">Nucleotide-binding</keyword>
<dbReference type="InterPro" id="IPR035919">
    <property type="entry name" value="EAL_sf"/>
</dbReference>
<dbReference type="SUPFAM" id="SSF55785">
    <property type="entry name" value="PYP-like sensor domain (PAS domain)"/>
    <property type="match status" value="1"/>
</dbReference>
<feature type="transmembrane region" description="Helical" evidence="18">
    <location>
        <begin position="288"/>
        <end position="309"/>
    </location>
</feature>
<evidence type="ECO:0000256" key="1">
    <source>
        <dbReference type="ARBA" id="ARBA00000085"/>
    </source>
</evidence>
<evidence type="ECO:0000256" key="9">
    <source>
        <dbReference type="ARBA" id="ARBA00022777"/>
    </source>
</evidence>
<dbReference type="InterPro" id="IPR004358">
    <property type="entry name" value="Sig_transdc_His_kin-like_C"/>
</dbReference>
<evidence type="ECO:0000256" key="13">
    <source>
        <dbReference type="ARBA" id="ARBA00023125"/>
    </source>
</evidence>
<dbReference type="PROSITE" id="PS50043">
    <property type="entry name" value="HTH_LUXR_2"/>
    <property type="match status" value="1"/>
</dbReference>
<dbReference type="SUPFAM" id="SSF47226">
    <property type="entry name" value="Histidine-containing phosphotransfer domain, HPT domain"/>
    <property type="match status" value="1"/>
</dbReference>
<dbReference type="EMBL" id="JAPDRN010000215">
    <property type="protein sequence ID" value="KAJ9611932.1"/>
    <property type="molecule type" value="Genomic_DNA"/>
</dbReference>
<comment type="subcellular location">
    <subcellularLocation>
        <location evidence="2">Cell membrane</location>
        <topology evidence="2">Multi-pass membrane protein</topology>
    </subcellularLocation>
</comment>
<dbReference type="PROSITE" id="PS50883">
    <property type="entry name" value="EAL"/>
    <property type="match status" value="1"/>
</dbReference>
<feature type="modified residue" description="Phosphohistidine" evidence="15">
    <location>
        <position position="2335"/>
    </location>
</feature>
<dbReference type="PROSITE" id="PS50110">
    <property type="entry name" value="RESPONSE_REGULATORY"/>
    <property type="match status" value="4"/>
</dbReference>
<dbReference type="CDD" id="cd00082">
    <property type="entry name" value="HisKA"/>
    <property type="match status" value="2"/>
</dbReference>
<comment type="catalytic activity">
    <reaction evidence="1">
        <text>ATP + protein L-histidine = ADP + protein N-phospho-L-histidine.</text>
        <dbReference type="EC" id="2.7.13.3"/>
    </reaction>
</comment>
<dbReference type="Pfam" id="PF01627">
    <property type="entry name" value="Hpt"/>
    <property type="match status" value="1"/>
</dbReference>
<evidence type="ECO:0000256" key="14">
    <source>
        <dbReference type="ARBA" id="ARBA00023136"/>
    </source>
</evidence>
<dbReference type="PANTHER" id="PTHR45339:SF1">
    <property type="entry name" value="HYBRID SIGNAL TRANSDUCTION HISTIDINE KINASE J"/>
    <property type="match status" value="1"/>
</dbReference>
<dbReference type="GO" id="GO:0005886">
    <property type="term" value="C:plasma membrane"/>
    <property type="evidence" value="ECO:0007669"/>
    <property type="project" value="UniProtKB-SubCell"/>
</dbReference>
<dbReference type="InterPro" id="IPR036641">
    <property type="entry name" value="HPT_dom_sf"/>
</dbReference>
<keyword evidence="14 18" id="KW-0472">Membrane</keyword>
<dbReference type="SUPFAM" id="SSF141868">
    <property type="entry name" value="EAL domain-like"/>
    <property type="match status" value="1"/>
</dbReference>
<dbReference type="PROSITE" id="PS00622">
    <property type="entry name" value="HTH_LUXR_1"/>
    <property type="match status" value="1"/>
</dbReference>
<dbReference type="CDD" id="cd06170">
    <property type="entry name" value="LuxR_C_like"/>
    <property type="match status" value="1"/>
</dbReference>
<evidence type="ECO:0000256" key="6">
    <source>
        <dbReference type="ARBA" id="ARBA00022679"/>
    </source>
</evidence>
<dbReference type="Pfam" id="PF00512">
    <property type="entry name" value="HisKA"/>
    <property type="match status" value="2"/>
</dbReference>
<dbReference type="FunFam" id="1.10.287.130:FF:000004">
    <property type="entry name" value="Ethylene receptor 1"/>
    <property type="match status" value="2"/>
</dbReference>
<keyword evidence="7 18" id="KW-0812">Transmembrane</keyword>
<protein>
    <recommendedName>
        <fullName evidence="3">histidine kinase</fullName>
        <ecNumber evidence="3">2.7.13.3</ecNumber>
    </recommendedName>
</protein>
<keyword evidence="4" id="KW-1003">Cell membrane</keyword>
<dbReference type="PRINTS" id="PR00038">
    <property type="entry name" value="HTHLUXR"/>
</dbReference>
<evidence type="ECO:0000259" key="20">
    <source>
        <dbReference type="PROSITE" id="PS50109"/>
    </source>
</evidence>
<dbReference type="CDD" id="cd16922">
    <property type="entry name" value="HATPase_EvgS-ArcB-TorS-like"/>
    <property type="match status" value="2"/>
</dbReference>
<feature type="coiled-coil region" evidence="17">
    <location>
        <begin position="1788"/>
        <end position="1815"/>
    </location>
</feature>
<dbReference type="SUPFAM" id="SSF55874">
    <property type="entry name" value="ATPase domain of HSP90 chaperone/DNA topoisomerase II/histidine kinase"/>
    <property type="match status" value="2"/>
</dbReference>
<evidence type="ECO:0000256" key="18">
    <source>
        <dbReference type="SAM" id="Phobius"/>
    </source>
</evidence>
<dbReference type="PANTHER" id="PTHR45339">
    <property type="entry name" value="HYBRID SIGNAL TRANSDUCTION HISTIDINE KINASE J"/>
    <property type="match status" value="1"/>
</dbReference>
<proteinExistence type="predicted"/>
<feature type="domain" description="Histidine kinase" evidence="20">
    <location>
        <begin position="453"/>
        <end position="672"/>
    </location>
</feature>